<sequence length="506" mass="55839">MSFQGNESKANEQTLGEAVRSGAACCVAGGWRSLWPFGFLAVWLAYAIFTVLYFPNEADPEFPQVVRPTLSPWPPAAYRLAEPGDTIDRAAMYAASVALIYATVGLIWALAERTRRRTEGAAWGTAWVVSFLLYFDSCAPYPTWDGWHGWNWRAAFDSKTPTALRIALGGGLVGLLGLAALLAAREGRGWVARARRAEGRVKALLGLALILVGLRLVEWPNPEPIGYWPRWCGFGGIASWAAVLLLSFPRLTLGRWTWPARGAALGGLGLLVAFGGFGFWHHRPLGRFKEVEAGRLYMSAMPTAEGLELAHARHGFKTIINLFPEATLGRHPDSEAEQRFARTHGIRYLESPGRVELNGAFLRETLDLTRDPAAWPILVHCHACMDRTPAWVGFFRYREKGWELKEVWKAIEQHRGLRPKATVFLLYHHVIPRLGVTWPDPAPFTAWLAGLTRGVPDPYDGMLPDPVPAIDPIGSPPARLAADGQQPPDALTRSEPNAATAPPVRR</sequence>
<organism evidence="3 4">
    <name type="scientific">Isosphaera pallida (strain ATCC 43644 / DSM 9630 / IS1B)</name>
    <dbReference type="NCBI Taxonomy" id="575540"/>
    <lineage>
        <taxon>Bacteria</taxon>
        <taxon>Pseudomonadati</taxon>
        <taxon>Planctomycetota</taxon>
        <taxon>Planctomycetia</taxon>
        <taxon>Isosphaerales</taxon>
        <taxon>Isosphaeraceae</taxon>
        <taxon>Isosphaera</taxon>
    </lineage>
</organism>
<evidence type="ECO:0000256" key="2">
    <source>
        <dbReference type="SAM" id="Phobius"/>
    </source>
</evidence>
<dbReference type="OrthoDB" id="270755at2"/>
<reference key="1">
    <citation type="submission" date="2010-11" db="EMBL/GenBank/DDBJ databases">
        <title>The complete sequence of chromosome of Isophaera pallida ATCC 43644.</title>
        <authorList>
            <consortium name="US DOE Joint Genome Institute (JGI-PGF)"/>
            <person name="Lucas S."/>
            <person name="Copeland A."/>
            <person name="Lapidus A."/>
            <person name="Bruce D."/>
            <person name="Goodwin L."/>
            <person name="Pitluck S."/>
            <person name="Kyrpides N."/>
            <person name="Mavromatis K."/>
            <person name="Pagani I."/>
            <person name="Ivanova N."/>
            <person name="Saunders E."/>
            <person name="Brettin T."/>
            <person name="Detter J.C."/>
            <person name="Han C."/>
            <person name="Tapia R."/>
            <person name="Land M."/>
            <person name="Hauser L."/>
            <person name="Markowitz V."/>
            <person name="Cheng J.-F."/>
            <person name="Hugenholtz P."/>
            <person name="Woyke T."/>
            <person name="Wu D."/>
            <person name="Eisen J.A."/>
        </authorList>
    </citation>
    <scope>NUCLEOTIDE SEQUENCE</scope>
    <source>
        <strain>ATCC 43644</strain>
    </source>
</reference>
<dbReference type="Gene3D" id="3.90.190.10">
    <property type="entry name" value="Protein tyrosine phosphatase superfamily"/>
    <property type="match status" value="1"/>
</dbReference>
<name>E8QXW0_ISOPI</name>
<keyword evidence="2" id="KW-1133">Transmembrane helix</keyword>
<dbReference type="EMBL" id="CP002353">
    <property type="protein sequence ID" value="ADV60939.1"/>
    <property type="molecule type" value="Genomic_DNA"/>
</dbReference>
<evidence type="ECO:0000313" key="4">
    <source>
        <dbReference type="Proteomes" id="UP000008631"/>
    </source>
</evidence>
<feature type="transmembrane region" description="Helical" evidence="2">
    <location>
        <begin position="90"/>
        <end position="110"/>
    </location>
</feature>
<dbReference type="AlphaFoldDB" id="E8QXW0"/>
<reference evidence="3 4" key="2">
    <citation type="journal article" date="2011" name="Stand. Genomic Sci.">
        <title>Complete genome sequence of Isosphaera pallida type strain (IS1B).</title>
        <authorList>
            <consortium name="US DOE Joint Genome Institute (JGI-PGF)"/>
            <person name="Goker M."/>
            <person name="Cleland D."/>
            <person name="Saunders E."/>
            <person name="Lapidus A."/>
            <person name="Nolan M."/>
            <person name="Lucas S."/>
            <person name="Hammon N."/>
            <person name="Deshpande S."/>
            <person name="Cheng J.F."/>
            <person name="Tapia R."/>
            <person name="Han C."/>
            <person name="Goodwin L."/>
            <person name="Pitluck S."/>
            <person name="Liolios K."/>
            <person name="Pagani I."/>
            <person name="Ivanova N."/>
            <person name="Mavromatis K."/>
            <person name="Pati A."/>
            <person name="Chen A."/>
            <person name="Palaniappan K."/>
            <person name="Land M."/>
            <person name="Hauser L."/>
            <person name="Chang Y.J."/>
            <person name="Jeffries C.D."/>
            <person name="Detter J.C."/>
            <person name="Beck B."/>
            <person name="Woyke T."/>
            <person name="Bristow J."/>
            <person name="Eisen J.A."/>
            <person name="Markowitz V."/>
            <person name="Hugenholtz P."/>
            <person name="Kyrpides N.C."/>
            <person name="Klenk H.P."/>
        </authorList>
    </citation>
    <scope>NUCLEOTIDE SEQUENCE [LARGE SCALE GENOMIC DNA]</scope>
    <source>
        <strain evidence="4">ATCC 43644 / DSM 9630 / IS1B</strain>
    </source>
</reference>
<dbReference type="InParanoid" id="E8QXW0"/>
<keyword evidence="2" id="KW-0812">Transmembrane</keyword>
<feature type="region of interest" description="Disordered" evidence="1">
    <location>
        <begin position="464"/>
        <end position="506"/>
    </location>
</feature>
<protein>
    <submittedName>
        <fullName evidence="3">Tyrosine phosphatase</fullName>
    </submittedName>
</protein>
<keyword evidence="2" id="KW-0472">Membrane</keyword>
<gene>
    <name evidence="3" type="ordered locus">Isop_0344</name>
</gene>
<dbReference type="eggNOG" id="COG2365">
    <property type="taxonomic scope" value="Bacteria"/>
</dbReference>
<feature type="transmembrane region" description="Helical" evidence="2">
    <location>
        <begin position="122"/>
        <end position="142"/>
    </location>
</feature>
<feature type="transmembrane region" description="Helical" evidence="2">
    <location>
        <begin position="203"/>
        <end position="221"/>
    </location>
</feature>
<feature type="transmembrane region" description="Helical" evidence="2">
    <location>
        <begin position="260"/>
        <end position="280"/>
    </location>
</feature>
<evidence type="ECO:0000313" key="3">
    <source>
        <dbReference type="EMBL" id="ADV60939.1"/>
    </source>
</evidence>
<dbReference type="InterPro" id="IPR029021">
    <property type="entry name" value="Prot-tyrosine_phosphatase-like"/>
</dbReference>
<dbReference type="SUPFAM" id="SSF52799">
    <property type="entry name" value="(Phosphotyrosine protein) phosphatases II"/>
    <property type="match status" value="1"/>
</dbReference>
<dbReference type="RefSeq" id="WP_013563228.1">
    <property type="nucleotide sequence ID" value="NC_014962.1"/>
</dbReference>
<accession>E8QXW0</accession>
<keyword evidence="4" id="KW-1185">Reference proteome</keyword>
<dbReference type="HOGENOM" id="CLU_551949_0_0_0"/>
<dbReference type="KEGG" id="ipa:Isop_0344"/>
<proteinExistence type="predicted"/>
<evidence type="ECO:0000256" key="1">
    <source>
        <dbReference type="SAM" id="MobiDB-lite"/>
    </source>
</evidence>
<dbReference type="Proteomes" id="UP000008631">
    <property type="component" value="Chromosome"/>
</dbReference>
<feature type="transmembrane region" description="Helical" evidence="2">
    <location>
        <begin position="227"/>
        <end position="248"/>
    </location>
</feature>
<feature type="transmembrane region" description="Helical" evidence="2">
    <location>
        <begin position="162"/>
        <end position="183"/>
    </location>
</feature>
<feature type="transmembrane region" description="Helical" evidence="2">
    <location>
        <begin position="34"/>
        <end position="54"/>
    </location>
</feature>